<feature type="chain" id="PRO_5043398409" description="Fibronectin type-III domain-containing protein" evidence="2">
    <location>
        <begin position="33"/>
        <end position="681"/>
    </location>
</feature>
<dbReference type="Proteomes" id="UP001234216">
    <property type="component" value="Unassembled WGS sequence"/>
</dbReference>
<dbReference type="AlphaFoldDB" id="A0AAW8F379"/>
<accession>A0AAW8F379</accession>
<comment type="caution">
    <text evidence="3">The sequence shown here is derived from an EMBL/GenBank/DDBJ whole genome shotgun (WGS) entry which is preliminary data.</text>
</comment>
<gene>
    <name evidence="3" type="ORF">QFZ22_000257</name>
</gene>
<evidence type="ECO:0000256" key="2">
    <source>
        <dbReference type="SAM" id="SignalP"/>
    </source>
</evidence>
<reference evidence="3" key="1">
    <citation type="submission" date="2023-07" db="EMBL/GenBank/DDBJ databases">
        <title>Comparative genomics of wheat-associated soil bacteria to identify genetic determinants of phenazine resistance.</title>
        <authorList>
            <person name="Mouncey N."/>
        </authorList>
    </citation>
    <scope>NUCLEOTIDE SEQUENCE</scope>
    <source>
        <strain evidence="3">V4I22</strain>
    </source>
</reference>
<protein>
    <recommendedName>
        <fullName evidence="5">Fibronectin type-III domain-containing protein</fullName>
    </recommendedName>
</protein>
<proteinExistence type="predicted"/>
<keyword evidence="2" id="KW-0732">Signal</keyword>
<organism evidence="3 4">
    <name type="scientific">Streptomyces canus</name>
    <dbReference type="NCBI Taxonomy" id="58343"/>
    <lineage>
        <taxon>Bacteria</taxon>
        <taxon>Bacillati</taxon>
        <taxon>Actinomycetota</taxon>
        <taxon>Actinomycetes</taxon>
        <taxon>Kitasatosporales</taxon>
        <taxon>Streptomycetaceae</taxon>
        <taxon>Streptomyces</taxon>
        <taxon>Streptomyces aurantiacus group</taxon>
    </lineage>
</organism>
<evidence type="ECO:0000313" key="3">
    <source>
        <dbReference type="EMBL" id="MDQ0904272.1"/>
    </source>
</evidence>
<feature type="region of interest" description="Disordered" evidence="1">
    <location>
        <begin position="30"/>
        <end position="82"/>
    </location>
</feature>
<evidence type="ECO:0008006" key="5">
    <source>
        <dbReference type="Google" id="ProtNLM"/>
    </source>
</evidence>
<feature type="compositionally biased region" description="Basic and acidic residues" evidence="1">
    <location>
        <begin position="513"/>
        <end position="536"/>
    </location>
</feature>
<evidence type="ECO:0000313" key="4">
    <source>
        <dbReference type="Proteomes" id="UP001234216"/>
    </source>
</evidence>
<feature type="signal peptide" evidence="2">
    <location>
        <begin position="1"/>
        <end position="32"/>
    </location>
</feature>
<evidence type="ECO:0000256" key="1">
    <source>
        <dbReference type="SAM" id="MobiDB-lite"/>
    </source>
</evidence>
<sequence length="681" mass="73051">MSGPTKRRRCLSRLTTGVTAAVLLLGTGVTSAAGSPAPSQDGNYAPSSRPAAGPEKGTLAGGRPASGSKPEAGPTWKQSGTVWQVDRTVAQLRNSVTDPDGDKANLTFEVWSVDTAGKPKAKLKLTGQNADPANQGEVSAEYGVIVSKMVASGSKATVIVPHGNLKPATTYAFRTSAYDGSLYETDWSPYATFKTRGRQVDITLPAPKKDAADPAFDTSWQPVPGWGSVQTTDAAGERHCEVTARGDRLCIAWEPATKADFEAARASRARLKSMRAANPPLHDSCEVGAAQGTYLSIFTRDKACMYGKFSVQVTDEQGQEEKGYQEFLYSSHMSTELTGTELKLWARVTPLPMPAGHLPFPAQPGAIKLTISPQCSAGCMDKPAYAWDGNLMWGGSYDIDPHEETATATVQWSGGVPDESGKKDSDLSQALAFAPYATFSTSVPETFPTDNSQGFIGNPVYVRCDMVYSPAGCVFRDYMPGYVFNTAKTPAAAAHAWLIQAKIREGAPLSYLPDRRGDTGEHGERNQYGRDPDANRRVICPDSWAAKSGHPDTTPVTDISASDKASCDEFTFAASYNSGGMPSAMSGTNPVASGDKCAQTYATKLSDGTWRLYDDERTAAPTWSEVCGRSAMSGWINSTSMSRFPTFAKNLRLIDQDAYFVRTPGFDKCDATKPTIKCDIR</sequence>
<dbReference type="EMBL" id="JAUSZV010000001">
    <property type="protein sequence ID" value="MDQ0904272.1"/>
    <property type="molecule type" value="Genomic_DNA"/>
</dbReference>
<name>A0AAW8F379_9ACTN</name>
<feature type="compositionally biased region" description="Polar residues" evidence="1">
    <location>
        <begin position="37"/>
        <end position="46"/>
    </location>
</feature>
<feature type="region of interest" description="Disordered" evidence="1">
    <location>
        <begin position="510"/>
        <end position="536"/>
    </location>
</feature>